<dbReference type="InterPro" id="IPR020483">
    <property type="entry name" value="Uncharacterised_YgbA"/>
</dbReference>
<reference evidence="1 2" key="1">
    <citation type="submission" date="2020-07" db="EMBL/GenBank/DDBJ databases">
        <title>Draft whole-genome sequence of Heliobacterium chlorum DSM 3682, type strain.</title>
        <authorList>
            <person name="Kyndt J.A."/>
            <person name="Meyer T.E."/>
            <person name="Imhoff J.F."/>
        </authorList>
    </citation>
    <scope>NUCLEOTIDE SEQUENCE [LARGE SCALE GENOMIC DNA]</scope>
    <source>
        <strain evidence="1 2">DSM 3682</strain>
    </source>
</reference>
<gene>
    <name evidence="1" type="ORF">H1S01_16495</name>
</gene>
<sequence>MQNNGRITREKKTVQAMIQLFCDAHHGQKGGLCPDCQELIDYAFARLERCKFGEQKSTCGKCPVHCYKKDMREKITAVMRFSGPKMLTKHPILAFWHLVDGIGKG</sequence>
<dbReference type="RefSeq" id="WP_188041499.1">
    <property type="nucleotide sequence ID" value="NZ_JACVHF010000024.1"/>
</dbReference>
<name>A0ABR7T8J0_HELCL</name>
<protein>
    <submittedName>
        <fullName evidence="1">Nitrous oxide-stimulated promoter family protein</fullName>
    </submittedName>
</protein>
<dbReference type="Pfam" id="PF11756">
    <property type="entry name" value="YgbA_NO"/>
    <property type="match status" value="1"/>
</dbReference>
<comment type="caution">
    <text evidence="1">The sequence shown here is derived from an EMBL/GenBank/DDBJ whole genome shotgun (WGS) entry which is preliminary data.</text>
</comment>
<accession>A0ABR7T8J0</accession>
<evidence type="ECO:0000313" key="2">
    <source>
        <dbReference type="Proteomes" id="UP000617402"/>
    </source>
</evidence>
<dbReference type="Proteomes" id="UP000617402">
    <property type="component" value="Unassembled WGS sequence"/>
</dbReference>
<organism evidence="1 2">
    <name type="scientific">Heliobacterium chlorum</name>
    <dbReference type="NCBI Taxonomy" id="2698"/>
    <lineage>
        <taxon>Bacteria</taxon>
        <taxon>Bacillati</taxon>
        <taxon>Bacillota</taxon>
        <taxon>Clostridia</taxon>
        <taxon>Eubacteriales</taxon>
        <taxon>Heliobacteriaceae</taxon>
        <taxon>Heliobacterium</taxon>
    </lineage>
</organism>
<dbReference type="NCBIfam" id="NF007714">
    <property type="entry name" value="PRK10410.1-2"/>
    <property type="match status" value="1"/>
</dbReference>
<proteinExistence type="predicted"/>
<keyword evidence="2" id="KW-1185">Reference proteome</keyword>
<evidence type="ECO:0000313" key="1">
    <source>
        <dbReference type="EMBL" id="MBC9786071.1"/>
    </source>
</evidence>
<dbReference type="EMBL" id="JACVHF010000024">
    <property type="protein sequence ID" value="MBC9786071.1"/>
    <property type="molecule type" value="Genomic_DNA"/>
</dbReference>